<proteinExistence type="predicted"/>
<reference evidence="1 2" key="1">
    <citation type="submission" date="2017-10" db="EMBL/GenBank/DDBJ databases">
        <title>Comparative genomics in systemic dimorphic fungi from Ajellomycetaceae.</title>
        <authorList>
            <person name="Munoz J.F."/>
            <person name="Mcewen J.G."/>
            <person name="Clay O.K."/>
            <person name="Cuomo C.A."/>
        </authorList>
    </citation>
    <scope>NUCLEOTIDE SEQUENCE [LARGE SCALE GENOMIC DNA]</scope>
    <source>
        <strain evidence="1 2">UAMH4076</strain>
    </source>
</reference>
<organism evidence="1 2">
    <name type="scientific">[Emmonsia] crescens</name>
    <dbReference type="NCBI Taxonomy" id="73230"/>
    <lineage>
        <taxon>Eukaryota</taxon>
        <taxon>Fungi</taxon>
        <taxon>Dikarya</taxon>
        <taxon>Ascomycota</taxon>
        <taxon>Pezizomycotina</taxon>
        <taxon>Eurotiomycetes</taxon>
        <taxon>Eurotiomycetidae</taxon>
        <taxon>Onygenales</taxon>
        <taxon>Ajellomycetaceae</taxon>
        <taxon>Emergomyces</taxon>
    </lineage>
</organism>
<protein>
    <submittedName>
        <fullName evidence="1">Uncharacterized protein</fullName>
    </submittedName>
</protein>
<accession>A0A2B7ZMB6</accession>
<evidence type="ECO:0000313" key="1">
    <source>
        <dbReference type="EMBL" id="PGH34313.1"/>
    </source>
</evidence>
<evidence type="ECO:0000313" key="2">
    <source>
        <dbReference type="Proteomes" id="UP000226031"/>
    </source>
</evidence>
<dbReference type="AlphaFoldDB" id="A0A2B7ZMB6"/>
<gene>
    <name evidence="1" type="ORF">GX50_02896</name>
</gene>
<keyword evidence="2" id="KW-1185">Reference proteome</keyword>
<sequence>MNDSLFSIPWIKIQTVREARRIEEPNYNWIPESAKYRKSTPTTTEPDSTKLDFEPGFSLRVLQSYITVMEGNITLSPQNTFCIVNNGQEAFEQRKVDASLSSSPRFVTVMIPYSLCIGTSPYYFYIFTNAYLLNQALWYENIKAPRRV</sequence>
<dbReference type="EMBL" id="PDND01000043">
    <property type="protein sequence ID" value="PGH34313.1"/>
    <property type="molecule type" value="Genomic_DNA"/>
</dbReference>
<name>A0A2B7ZMB6_9EURO</name>
<comment type="caution">
    <text evidence="1">The sequence shown here is derived from an EMBL/GenBank/DDBJ whole genome shotgun (WGS) entry which is preliminary data.</text>
</comment>
<dbReference type="Proteomes" id="UP000226031">
    <property type="component" value="Unassembled WGS sequence"/>
</dbReference>